<dbReference type="RefSeq" id="WP_119330918.1">
    <property type="nucleotide sequence ID" value="NZ_JBHSJH010000003.1"/>
</dbReference>
<comment type="caution">
    <text evidence="3">The sequence shown here is derived from an EMBL/GenBank/DDBJ whole genome shotgun (WGS) entry which is preliminary data.</text>
</comment>
<evidence type="ECO:0000256" key="1">
    <source>
        <dbReference type="SAM" id="Coils"/>
    </source>
</evidence>
<dbReference type="Proteomes" id="UP001595926">
    <property type="component" value="Unassembled WGS sequence"/>
</dbReference>
<gene>
    <name evidence="3" type="ORF">ACFPDQ_08575</name>
</gene>
<evidence type="ECO:0000313" key="4">
    <source>
        <dbReference type="Proteomes" id="UP001595926"/>
    </source>
</evidence>
<evidence type="ECO:0000313" key="3">
    <source>
        <dbReference type="EMBL" id="MFC4893101.1"/>
    </source>
</evidence>
<feature type="region of interest" description="Disordered" evidence="2">
    <location>
        <begin position="44"/>
        <end position="77"/>
    </location>
</feature>
<proteinExistence type="predicted"/>
<keyword evidence="1" id="KW-0175">Coiled coil</keyword>
<keyword evidence="4" id="KW-1185">Reference proteome</keyword>
<feature type="compositionally biased region" description="Basic and acidic residues" evidence="2">
    <location>
        <begin position="15"/>
        <end position="28"/>
    </location>
</feature>
<feature type="coiled-coil region" evidence="1">
    <location>
        <begin position="96"/>
        <end position="123"/>
    </location>
</feature>
<accession>A0ABV9TE69</accession>
<feature type="region of interest" description="Disordered" evidence="2">
    <location>
        <begin position="1"/>
        <end position="30"/>
    </location>
</feature>
<name>A0ABV9TE69_9GAMM</name>
<sequence length="247" mass="28109">MSRLDLLRQGSSKKGSSDSKKGTTDKDLLGLSKKKHSKLEDIRDDDFLEKEGLENDLDVEPEYIENNEVDSDEDTDEPVNVIEIDLGEVSDIKSDFMEEEILENELQEEIAEQEDSLSKEESSIAEGYSGYDYEEEDIQLEVNYIFENREDAHAKYLKAIKDGGIEIKSNKILELDSIVRISVTLTELHEQVGCEARVISVLPKSVRAIEQDDEDAHKYWVQLIGPNASETEKVISRYLLGYKGKKQ</sequence>
<reference evidence="4" key="1">
    <citation type="journal article" date="2019" name="Int. J. Syst. Evol. Microbiol.">
        <title>The Global Catalogue of Microorganisms (GCM) 10K type strain sequencing project: providing services to taxonomists for standard genome sequencing and annotation.</title>
        <authorList>
            <consortium name="The Broad Institute Genomics Platform"/>
            <consortium name="The Broad Institute Genome Sequencing Center for Infectious Disease"/>
            <person name="Wu L."/>
            <person name="Ma J."/>
        </authorList>
    </citation>
    <scope>NUCLEOTIDE SEQUENCE [LARGE SCALE GENOMIC DNA]</scope>
    <source>
        <strain evidence="4">CGMCC 1.13718</strain>
    </source>
</reference>
<dbReference type="Gene3D" id="2.40.10.220">
    <property type="entry name" value="predicted glycosyltransferase like domains"/>
    <property type="match status" value="1"/>
</dbReference>
<protein>
    <submittedName>
        <fullName evidence="3">PilZ domain-containing protein</fullName>
    </submittedName>
</protein>
<dbReference type="EMBL" id="JBHSJH010000003">
    <property type="protein sequence ID" value="MFC4893101.1"/>
    <property type="molecule type" value="Genomic_DNA"/>
</dbReference>
<organism evidence="3 4">
    <name type="scientific">Pseudofrancisella aestuarii</name>
    <dbReference type="NCBI Taxonomy" id="2670347"/>
    <lineage>
        <taxon>Bacteria</taxon>
        <taxon>Pseudomonadati</taxon>
        <taxon>Pseudomonadota</taxon>
        <taxon>Gammaproteobacteria</taxon>
        <taxon>Thiotrichales</taxon>
        <taxon>Francisellaceae</taxon>
        <taxon>Pseudofrancisella</taxon>
    </lineage>
</organism>
<evidence type="ECO:0000256" key="2">
    <source>
        <dbReference type="SAM" id="MobiDB-lite"/>
    </source>
</evidence>